<organism evidence="1">
    <name type="scientific">Myoviridae sp. ctLnO19</name>
    <dbReference type="NCBI Taxonomy" id="2825085"/>
    <lineage>
        <taxon>Viruses</taxon>
        <taxon>Duplodnaviria</taxon>
        <taxon>Heunggongvirae</taxon>
        <taxon>Uroviricota</taxon>
        <taxon>Caudoviricetes</taxon>
    </lineage>
</organism>
<evidence type="ECO:0000313" key="1">
    <source>
        <dbReference type="EMBL" id="DAE00391.1"/>
    </source>
</evidence>
<proteinExistence type="predicted"/>
<name>A0A8S5NZX9_9CAUD</name>
<dbReference type="EMBL" id="BK015301">
    <property type="protein sequence ID" value="DAE00391.1"/>
    <property type="molecule type" value="Genomic_DNA"/>
</dbReference>
<reference evidence="1" key="1">
    <citation type="journal article" date="2021" name="Proc. Natl. Acad. Sci. U.S.A.">
        <title>A Catalog of Tens of Thousands of Viruses from Human Metagenomes Reveals Hidden Associations with Chronic Diseases.</title>
        <authorList>
            <person name="Tisza M.J."/>
            <person name="Buck C.B."/>
        </authorList>
    </citation>
    <scope>NUCLEOTIDE SEQUENCE</scope>
    <source>
        <strain evidence="1">CtLnO19</strain>
    </source>
</reference>
<sequence>MNTKNELITALVENLNKADIPLPGELIVKNYETLGGITAEGYRYKVSILDKETGNSLINHVFFDVGFKSNLSEFLDGLNILKSYIQQYYVNQVHEVFSTQLQNAFDVLTNKKTNELFNVVVQTEPDAFDVEATRIRSKASIYHEVSGDEILTRTFAFDTKIIIRPDLPERVDVDEIGLVSMYLAKEVCNRIGYEFEDILVAKLENIAYKKEEPTEFTQISTLRYNTEEIGSGTHTPKDSAIRKLLKAWIETRIKFLRRVYPFKKYLAKLNQYPIVMVEVTPFINGTNKVNIVIRLEARDNDTDQVRTVIECNIPGLMFNDYTIQNLGLDEIERHVDECVKRFFKEIKKQLKERKGND</sequence>
<accession>A0A8S5NZX9</accession>
<protein>
    <submittedName>
        <fullName evidence="1">Uncharacterized protein</fullName>
    </submittedName>
</protein>